<dbReference type="EMBL" id="VWRN01000002">
    <property type="protein sequence ID" value="KAA6133431.1"/>
    <property type="molecule type" value="Genomic_DNA"/>
</dbReference>
<dbReference type="PANTHER" id="PTHR43240:SF8">
    <property type="entry name" value="PHENYLACETIC ACID DEGRADATION-RELATED PROTEIN"/>
    <property type="match status" value="1"/>
</dbReference>
<evidence type="ECO:0000313" key="4">
    <source>
        <dbReference type="Proteomes" id="UP000324324"/>
    </source>
</evidence>
<dbReference type="NCBIfam" id="TIGR00369">
    <property type="entry name" value="unchar_dom_1"/>
    <property type="match status" value="1"/>
</dbReference>
<gene>
    <name evidence="3" type="ORF">F1599_00055</name>
</gene>
<dbReference type="GO" id="GO:0061522">
    <property type="term" value="F:1,4-dihydroxy-2-naphthoyl-CoA thioesterase activity"/>
    <property type="evidence" value="ECO:0007669"/>
    <property type="project" value="TreeGrafter"/>
</dbReference>
<dbReference type="SUPFAM" id="SSF54637">
    <property type="entry name" value="Thioesterase/thiol ester dehydrase-isomerase"/>
    <property type="match status" value="1"/>
</dbReference>
<comment type="caution">
    <text evidence="3">The sequence shown here is derived from an EMBL/GenBank/DDBJ whole genome shotgun (WGS) entry which is preliminary data.</text>
</comment>
<reference evidence="3 4" key="1">
    <citation type="submission" date="2019-09" db="EMBL/GenBank/DDBJ databases">
        <title>Isolation of a novel species in the genus Cupriavidus from patients with sepsis using whole genome sequencing.</title>
        <authorList>
            <person name="Kweon O.J."/>
            <person name="Lee M.-K."/>
        </authorList>
    </citation>
    <scope>NUCLEOTIDE SEQUENCE [LARGE SCALE GENOMIC DNA]</scope>
    <source>
        <strain evidence="3 4">MKL-01</strain>
    </source>
</reference>
<dbReference type="CDD" id="cd03443">
    <property type="entry name" value="PaaI_thioesterase"/>
    <property type="match status" value="1"/>
</dbReference>
<dbReference type="InterPro" id="IPR029069">
    <property type="entry name" value="HotDog_dom_sf"/>
</dbReference>
<accession>A0A5M8BG71</accession>
<dbReference type="PANTHER" id="PTHR43240">
    <property type="entry name" value="1,4-DIHYDROXY-2-NAPHTHOYL-COA THIOESTERASE 1"/>
    <property type="match status" value="1"/>
</dbReference>
<keyword evidence="4" id="KW-1185">Reference proteome</keyword>
<keyword evidence="1" id="KW-0378">Hydrolase</keyword>
<dbReference type="RefSeq" id="WP_150081492.1">
    <property type="nucleotide sequence ID" value="NZ_VWRN01000002.1"/>
</dbReference>
<dbReference type="InterPro" id="IPR003736">
    <property type="entry name" value="PAAI_dom"/>
</dbReference>
<dbReference type="InterPro" id="IPR006683">
    <property type="entry name" value="Thioestr_dom"/>
</dbReference>
<organism evidence="3 4">
    <name type="scientific">Cupriavidus cauae</name>
    <dbReference type="NCBI Taxonomy" id="2608999"/>
    <lineage>
        <taxon>Bacteria</taxon>
        <taxon>Pseudomonadati</taxon>
        <taxon>Pseudomonadota</taxon>
        <taxon>Betaproteobacteria</taxon>
        <taxon>Burkholderiales</taxon>
        <taxon>Burkholderiaceae</taxon>
        <taxon>Cupriavidus</taxon>
    </lineage>
</organism>
<evidence type="ECO:0000256" key="1">
    <source>
        <dbReference type="ARBA" id="ARBA00022801"/>
    </source>
</evidence>
<proteinExistence type="predicted"/>
<name>A0A5M8BG71_9BURK</name>
<dbReference type="GO" id="GO:0005829">
    <property type="term" value="C:cytosol"/>
    <property type="evidence" value="ECO:0007669"/>
    <property type="project" value="TreeGrafter"/>
</dbReference>
<dbReference type="Gene3D" id="3.10.129.10">
    <property type="entry name" value="Hotdog Thioesterase"/>
    <property type="match status" value="1"/>
</dbReference>
<sequence length="156" mass="15829">MMSSLTPLSATGTYAEVAPRIRAMVEEILIGSPVARTLGVALDVLAPEHVELVLPFSPGNVTVGKTVHGGVIATLIDIAGAAAAASGADPDKVRGGATSALSIQYVAPAEAAALRAVATVVRRGQRQIATEITVYAERPEAGTVVAKALMNSVLFG</sequence>
<evidence type="ECO:0000313" key="3">
    <source>
        <dbReference type="EMBL" id="KAA6133431.1"/>
    </source>
</evidence>
<dbReference type="Proteomes" id="UP000324324">
    <property type="component" value="Unassembled WGS sequence"/>
</dbReference>
<dbReference type="Pfam" id="PF03061">
    <property type="entry name" value="4HBT"/>
    <property type="match status" value="1"/>
</dbReference>
<dbReference type="AlphaFoldDB" id="A0A5M8BG71"/>
<feature type="domain" description="Thioesterase" evidence="2">
    <location>
        <begin position="65"/>
        <end position="139"/>
    </location>
</feature>
<protein>
    <submittedName>
        <fullName evidence="3">PaaI family thioesterase</fullName>
    </submittedName>
</protein>
<evidence type="ECO:0000259" key="2">
    <source>
        <dbReference type="Pfam" id="PF03061"/>
    </source>
</evidence>